<sequence>MIVVLLVLGALGAAAGGWVWDHPSLAFVALGLCVLALALSYATEILQLLSELRSWQTESAKDKQRVAIEPDEAAPEEATVDVADEVAQPVVHVLPGRRRFHHAGCRALHDREPDELVLDEALDEGFTPCTMCAVSEAARVGVA</sequence>
<feature type="transmembrane region" description="Helical" evidence="1">
    <location>
        <begin position="25"/>
        <end position="43"/>
    </location>
</feature>
<gene>
    <name evidence="2" type="ORF">AMETH_1205</name>
</gene>
<dbReference type="AlphaFoldDB" id="A0A076MU08"/>
<keyword evidence="1" id="KW-0812">Transmembrane</keyword>
<evidence type="ECO:0000313" key="2">
    <source>
        <dbReference type="EMBL" id="AIJ21297.1"/>
    </source>
</evidence>
<keyword evidence="1" id="KW-0472">Membrane</keyword>
<name>A0A076MU08_AMYME</name>
<keyword evidence="1" id="KW-1133">Transmembrane helix</keyword>
<evidence type="ECO:0000256" key="1">
    <source>
        <dbReference type="SAM" id="Phobius"/>
    </source>
</evidence>
<protein>
    <submittedName>
        <fullName evidence="2">Uncharacterized protein</fullName>
    </submittedName>
</protein>
<organism evidence="2 3">
    <name type="scientific">Amycolatopsis methanolica 239</name>
    <dbReference type="NCBI Taxonomy" id="1068978"/>
    <lineage>
        <taxon>Bacteria</taxon>
        <taxon>Bacillati</taxon>
        <taxon>Actinomycetota</taxon>
        <taxon>Actinomycetes</taxon>
        <taxon>Pseudonocardiales</taxon>
        <taxon>Pseudonocardiaceae</taxon>
        <taxon>Amycolatopsis</taxon>
        <taxon>Amycolatopsis methanolica group</taxon>
    </lineage>
</organism>
<evidence type="ECO:0000313" key="3">
    <source>
        <dbReference type="Proteomes" id="UP000062973"/>
    </source>
</evidence>
<dbReference type="HOGENOM" id="CLU_1999102_0_0_11"/>
<accession>A0A076MU08</accession>
<dbReference type="EMBL" id="CP009110">
    <property type="protein sequence ID" value="AIJ21297.1"/>
    <property type="molecule type" value="Genomic_DNA"/>
</dbReference>
<dbReference type="OrthoDB" id="3638805at2"/>
<dbReference type="eggNOG" id="ENOG5032YYX">
    <property type="taxonomic scope" value="Bacteria"/>
</dbReference>
<dbReference type="STRING" id="1068978.AMETH_1205"/>
<dbReference type="PATRIC" id="fig|1068978.7.peg.1269"/>
<keyword evidence="3" id="KW-1185">Reference proteome</keyword>
<dbReference type="RefSeq" id="WP_017987163.1">
    <property type="nucleotide sequence ID" value="NZ_AQUL01000001.1"/>
</dbReference>
<dbReference type="Proteomes" id="UP000062973">
    <property type="component" value="Chromosome"/>
</dbReference>
<proteinExistence type="predicted"/>
<reference evidence="2 3" key="1">
    <citation type="submission" date="2014-07" db="EMBL/GenBank/DDBJ databases">
        <title>Whole Genome Sequence of the Amycolatopsis methanolica 239.</title>
        <authorList>
            <person name="Tang B."/>
        </authorList>
    </citation>
    <scope>NUCLEOTIDE SEQUENCE [LARGE SCALE GENOMIC DNA]</scope>
    <source>
        <strain evidence="2 3">239</strain>
    </source>
</reference>
<dbReference type="KEGG" id="amq:AMETH_1205"/>